<dbReference type="Pfam" id="PF12309">
    <property type="entry name" value="KBP_C"/>
    <property type="match status" value="1"/>
</dbReference>
<dbReference type="OrthoDB" id="409897at2759"/>
<gene>
    <name evidence="7 8 9" type="primary">LOC115891003</name>
</gene>
<evidence type="ECO:0000256" key="2">
    <source>
        <dbReference type="ARBA" id="ARBA00010305"/>
    </source>
</evidence>
<accession>A0A6J2YVD6</accession>
<evidence type="ECO:0000256" key="1">
    <source>
        <dbReference type="ARBA" id="ARBA00004245"/>
    </source>
</evidence>
<reference evidence="7 8" key="1">
    <citation type="submission" date="2025-04" db="UniProtKB">
        <authorList>
            <consortium name="RefSeq"/>
        </authorList>
    </citation>
    <scope>IDENTIFICATION</scope>
    <source>
        <tissue evidence="7 8">Gonads</tissue>
    </source>
</reference>
<evidence type="ECO:0000313" key="8">
    <source>
        <dbReference type="RefSeq" id="XP_030767247.1"/>
    </source>
</evidence>
<evidence type="ECO:0000313" key="9">
    <source>
        <dbReference type="RefSeq" id="XP_030767248.1"/>
    </source>
</evidence>
<evidence type="ECO:0000256" key="5">
    <source>
        <dbReference type="ARBA" id="ARBA00023212"/>
    </source>
</evidence>
<dbReference type="KEGG" id="soy:115891003"/>
<evidence type="ECO:0000256" key="3">
    <source>
        <dbReference type="ARBA" id="ARBA00016840"/>
    </source>
</evidence>
<comment type="subcellular location">
    <subcellularLocation>
        <location evidence="1">Cytoplasm</location>
        <location evidence="1">Cytoskeleton</location>
    </subcellularLocation>
</comment>
<sequence>MTTTSESVFSIELQACFNELKKHSLSYKLGSGQQTVGGDEVENPLDKQFSIILSKIDEIFDKTPKESEEYLKILSMKASIIYEKAKILLSESLLVPSKKNLEEALELIKYFWNDPKVAFLYMRIVNHLTYVLSRLGELEQAEELLLKAIEEGDKCSPEVFSTDDLFLNTKKNPSVCLSKLSRLTLNNMHMLSWIYAKLGETSKNIKMQHDILQKQFDFGESDVIRWAESCYRLAGMFITEKDWENTRYHLAAAESVLNPLEVSLAPNPEIYAVQADLARSWVFYGLQLFNYSRSPAIINPDIESSSTDILLENKPTKDAEKPLLTFQGMQIEIPVVPTSRIENLQQAKILFSVIHKWVKRARLYYTLRDFPLQYVNLCLDLSELYRFVSLFEEDIESQYAVQKKRYDTLETLSNILKEVRPNCYLAVNIELTKEIIEVQMEMMNLNLKRLHVPSPTAKVNSKEEVLVRKVNALKEVSGKLESLSSSLNSDINVEKIEIPEMNVDLDDKKTEKKGLED</sequence>
<comment type="similarity">
    <text evidence="2">Belongs to the KIF-binding protein family.</text>
</comment>
<dbReference type="RefSeq" id="XP_030767247.1">
    <property type="nucleotide sequence ID" value="XM_030911387.1"/>
</dbReference>
<dbReference type="AlphaFoldDB" id="A0A6J2YVD6"/>
<keyword evidence="5" id="KW-0206">Cytoskeleton</keyword>
<dbReference type="InterPro" id="IPR011990">
    <property type="entry name" value="TPR-like_helical_dom_sf"/>
</dbReference>
<dbReference type="GeneID" id="115891003"/>
<evidence type="ECO:0000313" key="6">
    <source>
        <dbReference type="Proteomes" id="UP000504635"/>
    </source>
</evidence>
<keyword evidence="6" id="KW-1185">Reference proteome</keyword>
<dbReference type="Gene3D" id="1.25.40.10">
    <property type="entry name" value="Tetratricopeptide repeat domain"/>
    <property type="match status" value="1"/>
</dbReference>
<proteinExistence type="inferred from homology"/>
<dbReference type="RefSeq" id="XP_030767248.1">
    <property type="nucleotide sequence ID" value="XM_030911388.1"/>
</dbReference>
<dbReference type="PANTHER" id="PTHR46321">
    <property type="entry name" value="KIF1-BINDING PROTEIN"/>
    <property type="match status" value="1"/>
</dbReference>
<organism evidence="6 8">
    <name type="scientific">Sitophilus oryzae</name>
    <name type="common">Rice weevil</name>
    <name type="synonym">Curculio oryzae</name>
    <dbReference type="NCBI Taxonomy" id="7048"/>
    <lineage>
        <taxon>Eukaryota</taxon>
        <taxon>Metazoa</taxon>
        <taxon>Ecdysozoa</taxon>
        <taxon>Arthropoda</taxon>
        <taxon>Hexapoda</taxon>
        <taxon>Insecta</taxon>
        <taxon>Pterygota</taxon>
        <taxon>Neoptera</taxon>
        <taxon>Endopterygota</taxon>
        <taxon>Coleoptera</taxon>
        <taxon>Polyphaga</taxon>
        <taxon>Cucujiformia</taxon>
        <taxon>Curculionidae</taxon>
        <taxon>Dryophthorinae</taxon>
        <taxon>Sitophilus</taxon>
    </lineage>
</organism>
<dbReference type="RefSeq" id="XP_030767246.1">
    <property type="nucleotide sequence ID" value="XM_030911386.1"/>
</dbReference>
<keyword evidence="4" id="KW-0963">Cytoplasm</keyword>
<protein>
    <recommendedName>
        <fullName evidence="3">KIF-binding protein</fullName>
    </recommendedName>
</protein>
<evidence type="ECO:0000313" key="7">
    <source>
        <dbReference type="RefSeq" id="XP_030767246.1"/>
    </source>
</evidence>
<name>A0A6J2YVD6_SITOR</name>
<evidence type="ECO:0000256" key="4">
    <source>
        <dbReference type="ARBA" id="ARBA00022490"/>
    </source>
</evidence>
<dbReference type="GO" id="GO:0005856">
    <property type="term" value="C:cytoskeleton"/>
    <property type="evidence" value="ECO:0007669"/>
    <property type="project" value="UniProtKB-SubCell"/>
</dbReference>
<dbReference type="InterPro" id="IPR022083">
    <property type="entry name" value="KBP"/>
</dbReference>
<dbReference type="PANTHER" id="PTHR46321:SF1">
    <property type="entry name" value="KIF-BINDING PROTEIN"/>
    <property type="match status" value="1"/>
</dbReference>
<dbReference type="Proteomes" id="UP000504635">
    <property type="component" value="Unplaced"/>
</dbReference>